<dbReference type="OrthoDB" id="3298527at2"/>
<keyword evidence="5 6" id="KW-0472">Membrane</keyword>
<comment type="caution">
    <text evidence="8">The sequence shown here is derived from an EMBL/GenBank/DDBJ whole genome shotgun (WGS) entry which is preliminary data.</text>
</comment>
<keyword evidence="9" id="KW-1185">Reference proteome</keyword>
<evidence type="ECO:0000256" key="2">
    <source>
        <dbReference type="ARBA" id="ARBA00022475"/>
    </source>
</evidence>
<dbReference type="EMBL" id="RJKE01000001">
    <property type="protein sequence ID" value="ROO88829.1"/>
    <property type="molecule type" value="Genomic_DNA"/>
</dbReference>
<evidence type="ECO:0000256" key="4">
    <source>
        <dbReference type="ARBA" id="ARBA00022989"/>
    </source>
</evidence>
<dbReference type="RefSeq" id="WP_123668018.1">
    <property type="nucleotide sequence ID" value="NZ_RJKE01000001.1"/>
</dbReference>
<evidence type="ECO:0000259" key="7">
    <source>
        <dbReference type="Pfam" id="PF13396"/>
    </source>
</evidence>
<evidence type="ECO:0000313" key="9">
    <source>
        <dbReference type="Proteomes" id="UP000272400"/>
    </source>
</evidence>
<evidence type="ECO:0000256" key="1">
    <source>
        <dbReference type="ARBA" id="ARBA00004651"/>
    </source>
</evidence>
<gene>
    <name evidence="8" type="ORF">EDD29_6511</name>
</gene>
<feature type="transmembrane region" description="Helical" evidence="6">
    <location>
        <begin position="38"/>
        <end position="57"/>
    </location>
</feature>
<accession>A0A3N1D5S2</accession>
<dbReference type="Pfam" id="PF13396">
    <property type="entry name" value="PLDc_N"/>
    <property type="match status" value="1"/>
</dbReference>
<comment type="subcellular location">
    <subcellularLocation>
        <location evidence="1">Cell membrane</location>
        <topology evidence="1">Multi-pass membrane protein</topology>
    </subcellularLocation>
</comment>
<organism evidence="8 9">
    <name type="scientific">Actinocorallia herbida</name>
    <dbReference type="NCBI Taxonomy" id="58109"/>
    <lineage>
        <taxon>Bacteria</taxon>
        <taxon>Bacillati</taxon>
        <taxon>Actinomycetota</taxon>
        <taxon>Actinomycetes</taxon>
        <taxon>Streptosporangiales</taxon>
        <taxon>Thermomonosporaceae</taxon>
        <taxon>Actinocorallia</taxon>
    </lineage>
</organism>
<feature type="domain" description="Cardiolipin synthase N-terminal" evidence="7">
    <location>
        <begin position="14"/>
        <end position="59"/>
    </location>
</feature>
<name>A0A3N1D5S2_9ACTN</name>
<dbReference type="Proteomes" id="UP000272400">
    <property type="component" value="Unassembled WGS sequence"/>
</dbReference>
<proteinExistence type="predicted"/>
<evidence type="ECO:0000313" key="8">
    <source>
        <dbReference type="EMBL" id="ROO88829.1"/>
    </source>
</evidence>
<keyword evidence="4 6" id="KW-1133">Transmembrane helix</keyword>
<evidence type="ECO:0000256" key="5">
    <source>
        <dbReference type="ARBA" id="ARBA00023136"/>
    </source>
</evidence>
<evidence type="ECO:0000256" key="6">
    <source>
        <dbReference type="SAM" id="Phobius"/>
    </source>
</evidence>
<dbReference type="GO" id="GO:0005886">
    <property type="term" value="C:plasma membrane"/>
    <property type="evidence" value="ECO:0007669"/>
    <property type="project" value="UniProtKB-SubCell"/>
</dbReference>
<evidence type="ECO:0000256" key="3">
    <source>
        <dbReference type="ARBA" id="ARBA00022692"/>
    </source>
</evidence>
<keyword evidence="2" id="KW-1003">Cell membrane</keyword>
<dbReference type="InterPro" id="IPR027379">
    <property type="entry name" value="CLS_N"/>
</dbReference>
<keyword evidence="3 6" id="KW-0812">Transmembrane</keyword>
<reference evidence="8 9" key="1">
    <citation type="submission" date="2018-11" db="EMBL/GenBank/DDBJ databases">
        <title>Sequencing the genomes of 1000 actinobacteria strains.</title>
        <authorList>
            <person name="Klenk H.-P."/>
        </authorList>
    </citation>
    <scope>NUCLEOTIDE SEQUENCE [LARGE SCALE GENOMIC DNA]</scope>
    <source>
        <strain evidence="8 9">DSM 44254</strain>
    </source>
</reference>
<sequence>MLLLFGGFGLILLAFWIFCIFDVLTTDAQETRALPKLFWLVIVLLLPDIGSILWVLFGRPRPPWELWRRPPATVASAPDDDEDFLRGLQARVEEQRRKAREQQQGDDT</sequence>
<dbReference type="AlphaFoldDB" id="A0A3N1D5S2"/>
<protein>
    <submittedName>
        <fullName evidence="8">Phospholipase D-like protein</fullName>
    </submittedName>
</protein>